<feature type="region of interest" description="Disordered" evidence="7">
    <location>
        <begin position="334"/>
        <end position="361"/>
    </location>
</feature>
<feature type="domain" description="GATA-type" evidence="8">
    <location>
        <begin position="370"/>
        <end position="419"/>
    </location>
</feature>
<protein>
    <submittedName>
        <fullName evidence="9">Protein containing GATA family zinc finger motifs</fullName>
    </submittedName>
</protein>
<dbReference type="GO" id="GO:0008270">
    <property type="term" value="F:zinc ion binding"/>
    <property type="evidence" value="ECO:0007669"/>
    <property type="project" value="UniProtKB-KW"/>
</dbReference>
<evidence type="ECO:0000256" key="7">
    <source>
        <dbReference type="SAM" id="MobiDB-lite"/>
    </source>
</evidence>
<evidence type="ECO:0000313" key="9">
    <source>
        <dbReference type="EMBL" id="CAY71505.1"/>
    </source>
</evidence>
<dbReference type="Gene3D" id="3.30.50.10">
    <property type="entry name" value="Erythroid Transcription Factor GATA-1, subunit A"/>
    <property type="match status" value="1"/>
</dbReference>
<organism evidence="9 10">
    <name type="scientific">Komagataella phaffii (strain GS115 / ATCC 20864)</name>
    <name type="common">Yeast</name>
    <name type="synonym">Pichia pastoris</name>
    <dbReference type="NCBI Taxonomy" id="644223"/>
    <lineage>
        <taxon>Eukaryota</taxon>
        <taxon>Fungi</taxon>
        <taxon>Dikarya</taxon>
        <taxon>Ascomycota</taxon>
        <taxon>Saccharomycotina</taxon>
        <taxon>Pichiomycetes</taxon>
        <taxon>Pichiales</taxon>
        <taxon>Pichiaceae</taxon>
        <taxon>Komagataella</taxon>
    </lineage>
</organism>
<dbReference type="SMART" id="SM00401">
    <property type="entry name" value="ZnF_GATA"/>
    <property type="match status" value="1"/>
</dbReference>
<proteinExistence type="predicted"/>
<evidence type="ECO:0000256" key="1">
    <source>
        <dbReference type="ARBA" id="ARBA00022723"/>
    </source>
</evidence>
<sequence>MQTYNSNSRQEGLRLPSFGELSAATGRPIERPTSPLDNGLGYGPGSAFPTPDGTQPRARYVFPPAAGPPSAGPPVFAGFQQPHVQQQPQQRHHHHQPVPPPKQQQQQQQQQQQPPSSTVMAPPLPIPPQNDTNVGPRSGLDPPQLPPYRNQTQPAVFVKEPNQPPPAMLSFHRSSHSEPLIALADASEMMSQRNDSDPPIAQQQNQDVGLLYDIRAGALEIDQLNQKIQRIAQDLQGLLENGSVTPKVIDEFLLRPDYEELTKMAFQLGFMSSTLHRWIQAHEFLKHNVERQASAMNSNNPNNSHASNNSGSNNNIAVISPTSKQSMNNLRKESISLKVSPQTPVTKAQDTLDLDNRGSRANISTNIPPRCLQCGSGDTPEWRRGPYGARTLCNACGLFHAKLTKKKGAPEAARIMQSRRRLGLGSERRISLLSGSELEQDR</sequence>
<keyword evidence="5" id="KW-0804">Transcription</keyword>
<keyword evidence="1" id="KW-0479">Metal-binding</keyword>
<keyword evidence="2 6" id="KW-0863">Zinc-finger</keyword>
<dbReference type="eggNOG" id="KOG1601">
    <property type="taxonomic scope" value="Eukaryota"/>
</dbReference>
<feature type="compositionally biased region" description="Low complexity" evidence="7">
    <location>
        <begin position="295"/>
        <end position="317"/>
    </location>
</feature>
<dbReference type="InParanoid" id="C4R7D0"/>
<keyword evidence="10" id="KW-1185">Reference proteome</keyword>
<dbReference type="KEGG" id="ppa:PAS_chr4_0271"/>
<feature type="region of interest" description="Disordered" evidence="7">
    <location>
        <begin position="1"/>
        <end position="150"/>
    </location>
</feature>
<feature type="compositionally biased region" description="Polar residues" evidence="7">
    <location>
        <begin position="1"/>
        <end position="10"/>
    </location>
</feature>
<feature type="compositionally biased region" description="Polar residues" evidence="7">
    <location>
        <begin position="337"/>
        <end position="349"/>
    </location>
</feature>
<evidence type="ECO:0000313" key="10">
    <source>
        <dbReference type="Proteomes" id="UP000000314"/>
    </source>
</evidence>
<dbReference type="PANTHER" id="PTHR47172:SF24">
    <property type="entry name" value="GATA ZINC FINGER DOMAIN-CONTAINING PROTEIN 14-RELATED"/>
    <property type="match status" value="1"/>
</dbReference>
<reference evidence="9 10" key="1">
    <citation type="journal article" date="2009" name="Nat. Biotechnol.">
        <title>Genome sequence of the recombinant protein production host Pichia pastoris.</title>
        <authorList>
            <person name="De Schutter K."/>
            <person name="Lin Y.C."/>
            <person name="Tiels P."/>
            <person name="Van Hecke A."/>
            <person name="Glinka S."/>
            <person name="Weber-Lehmann J."/>
            <person name="Rouze P."/>
            <person name="Van de Peer Y."/>
            <person name="Callewaert N."/>
        </authorList>
    </citation>
    <scope>NUCLEOTIDE SEQUENCE [LARGE SCALE GENOMIC DNA]</scope>
    <source>
        <strain evidence="10">GS115 / ATCC 20864</strain>
    </source>
</reference>
<name>C4R7D0_KOMPG</name>
<evidence type="ECO:0000256" key="2">
    <source>
        <dbReference type="ARBA" id="ARBA00022771"/>
    </source>
</evidence>
<dbReference type="EMBL" id="FN392322">
    <property type="protein sequence ID" value="CAY71505.1"/>
    <property type="molecule type" value="Genomic_DNA"/>
</dbReference>
<feature type="region of interest" description="Disordered" evidence="7">
    <location>
        <begin position="295"/>
        <end position="319"/>
    </location>
</feature>
<evidence type="ECO:0000256" key="6">
    <source>
        <dbReference type="PROSITE-ProRule" id="PRU00094"/>
    </source>
</evidence>
<evidence type="ECO:0000256" key="3">
    <source>
        <dbReference type="ARBA" id="ARBA00022833"/>
    </source>
</evidence>
<dbReference type="RefSeq" id="XP_002493684.1">
    <property type="nucleotide sequence ID" value="XM_002493639.1"/>
</dbReference>
<dbReference type="Proteomes" id="UP000000314">
    <property type="component" value="Chromosome 4"/>
</dbReference>
<dbReference type="InterPro" id="IPR013088">
    <property type="entry name" value="Znf_NHR/GATA"/>
</dbReference>
<dbReference type="PROSITE" id="PS00344">
    <property type="entry name" value="GATA_ZN_FINGER_1"/>
    <property type="match status" value="1"/>
</dbReference>
<evidence type="ECO:0000256" key="5">
    <source>
        <dbReference type="ARBA" id="ARBA00023163"/>
    </source>
</evidence>
<dbReference type="CDD" id="cd00202">
    <property type="entry name" value="ZnF_GATA"/>
    <property type="match status" value="1"/>
</dbReference>
<dbReference type="HOGENOM" id="CLU_619804_0_0_1"/>
<feature type="compositionally biased region" description="Low complexity" evidence="7">
    <location>
        <begin position="103"/>
        <end position="115"/>
    </location>
</feature>
<dbReference type="PANTHER" id="PTHR47172">
    <property type="entry name" value="OS01G0976800 PROTEIN"/>
    <property type="match status" value="1"/>
</dbReference>
<dbReference type="InterPro" id="IPR000679">
    <property type="entry name" value="Znf_GATA"/>
</dbReference>
<dbReference type="OrthoDB" id="2162994at2759"/>
<dbReference type="AlphaFoldDB" id="C4R7D0"/>
<evidence type="ECO:0000256" key="4">
    <source>
        <dbReference type="ARBA" id="ARBA00023015"/>
    </source>
</evidence>
<keyword evidence="3" id="KW-0862">Zinc</keyword>
<dbReference type="STRING" id="644223.C4R7D0"/>
<feature type="compositionally biased region" description="Low complexity" evidence="7">
    <location>
        <begin position="73"/>
        <end position="89"/>
    </location>
</feature>
<dbReference type="GeneID" id="8200940"/>
<dbReference type="Pfam" id="PF00320">
    <property type="entry name" value="GATA"/>
    <property type="match status" value="1"/>
</dbReference>
<dbReference type="GO" id="GO:0006355">
    <property type="term" value="P:regulation of DNA-templated transcription"/>
    <property type="evidence" value="ECO:0007669"/>
    <property type="project" value="InterPro"/>
</dbReference>
<dbReference type="SUPFAM" id="SSF57716">
    <property type="entry name" value="Glucocorticoid receptor-like (DNA-binding domain)"/>
    <property type="match status" value="1"/>
</dbReference>
<evidence type="ECO:0000259" key="8">
    <source>
        <dbReference type="PROSITE" id="PS50114"/>
    </source>
</evidence>
<dbReference type="GO" id="GO:0043565">
    <property type="term" value="F:sequence-specific DNA binding"/>
    <property type="evidence" value="ECO:0007669"/>
    <property type="project" value="InterPro"/>
</dbReference>
<keyword evidence="4" id="KW-0805">Transcription regulation</keyword>
<gene>
    <name evidence="9" type="ordered locus">PAS_chr4_0271</name>
</gene>
<dbReference type="PROSITE" id="PS50114">
    <property type="entry name" value="GATA_ZN_FINGER_2"/>
    <property type="match status" value="1"/>
</dbReference>
<accession>C4R7D0</accession>